<dbReference type="Gene3D" id="3.40.50.1820">
    <property type="entry name" value="alpha/beta hydrolase"/>
    <property type="match status" value="1"/>
</dbReference>
<evidence type="ECO:0000313" key="2">
    <source>
        <dbReference type="EMBL" id="SDB94468.1"/>
    </source>
</evidence>
<feature type="signal peptide" evidence="1">
    <location>
        <begin position="1"/>
        <end position="28"/>
    </location>
</feature>
<accession>A0A1G6HK40</accession>
<sequence>MSLRRKLFLLISAVILCAGFLLSSPSHNKSAESAGLPVGKSSYGFVEQTGVTSDPIRIYAYRSAGWKPGKVIVVVFHGSNRNAKNYRSGWVGPAEDNNLLIICPEFTQAKYPGIRYYNTGNIMDRMSGNGILQPQSRWVFPAIDRIINDIKTRTGAQESPVVVFGHSAGGQMVHRYAIFGGRTDACLIMPANAGWYTMPDTKVSFPYGLGGVPVSREKLVSAFAKPVVVLLGEEDNKRNAKLRTTPKADRQGLNRLARGKNFFKTAKIKAAELGVPFNWKLVTVPKVGHQGAKMANAAVKVINSMFKDKKSGPLSFYNGSVPCFFNSVISFWNFQCTMA</sequence>
<dbReference type="SUPFAM" id="SSF53474">
    <property type="entry name" value="alpha/beta-Hydrolases"/>
    <property type="match status" value="1"/>
</dbReference>
<proteinExistence type="predicted"/>
<evidence type="ECO:0000313" key="3">
    <source>
        <dbReference type="Proteomes" id="UP000198943"/>
    </source>
</evidence>
<organism evidence="2 3">
    <name type="scientific">Succiniclasticum ruminis</name>
    <dbReference type="NCBI Taxonomy" id="40841"/>
    <lineage>
        <taxon>Bacteria</taxon>
        <taxon>Bacillati</taxon>
        <taxon>Bacillota</taxon>
        <taxon>Negativicutes</taxon>
        <taxon>Acidaminococcales</taxon>
        <taxon>Acidaminococcaceae</taxon>
        <taxon>Succiniclasticum</taxon>
    </lineage>
</organism>
<keyword evidence="3" id="KW-1185">Reference proteome</keyword>
<protein>
    <recommendedName>
        <fullName evidence="4">Alpha/beta hydrolase family protein</fullName>
    </recommendedName>
</protein>
<keyword evidence="1" id="KW-0732">Signal</keyword>
<dbReference type="Proteomes" id="UP000198943">
    <property type="component" value="Unassembled WGS sequence"/>
</dbReference>
<feature type="chain" id="PRO_5038707655" description="Alpha/beta hydrolase family protein" evidence="1">
    <location>
        <begin position="29"/>
        <end position="339"/>
    </location>
</feature>
<dbReference type="RefSeq" id="WP_093728810.1">
    <property type="nucleotide sequence ID" value="NZ_FMYW01000001.1"/>
</dbReference>
<evidence type="ECO:0008006" key="4">
    <source>
        <dbReference type="Google" id="ProtNLM"/>
    </source>
</evidence>
<reference evidence="3" key="1">
    <citation type="submission" date="2016-10" db="EMBL/GenBank/DDBJ databases">
        <authorList>
            <person name="Varghese N."/>
            <person name="Submissions S."/>
        </authorList>
    </citation>
    <scope>NUCLEOTIDE SEQUENCE [LARGE SCALE GENOMIC DNA]</scope>
    <source>
        <strain evidence="3">DSM 11005</strain>
    </source>
</reference>
<dbReference type="PANTHER" id="PTHR35560">
    <property type="entry name" value="BLL0132 PROTEIN"/>
    <property type="match status" value="1"/>
</dbReference>
<dbReference type="AlphaFoldDB" id="A0A1G6HK40"/>
<gene>
    <name evidence="2" type="ORF">SAMN04487864_10111</name>
</gene>
<dbReference type="InterPro" id="IPR029058">
    <property type="entry name" value="AB_hydrolase_fold"/>
</dbReference>
<evidence type="ECO:0000256" key="1">
    <source>
        <dbReference type="SAM" id="SignalP"/>
    </source>
</evidence>
<dbReference type="EMBL" id="FMYW01000001">
    <property type="protein sequence ID" value="SDB94468.1"/>
    <property type="molecule type" value="Genomic_DNA"/>
</dbReference>
<name>A0A1G6HK40_9FIRM</name>
<dbReference type="PANTHER" id="PTHR35560:SF3">
    <property type="entry name" value="PEPTIDASE S9 PROLYL OLIGOPEPTIDASE CATALYTIC DOMAIN-CONTAINING PROTEIN"/>
    <property type="match status" value="1"/>
</dbReference>